<gene>
    <name evidence="2" type="ORF">GCM10022239_16970</name>
</gene>
<feature type="transmembrane region" description="Helical" evidence="1">
    <location>
        <begin position="121"/>
        <end position="140"/>
    </location>
</feature>
<proteinExistence type="predicted"/>
<organism evidence="2 3">
    <name type="scientific">Leifsonella bigeumensis</name>
    <dbReference type="NCBI Taxonomy" id="433643"/>
    <lineage>
        <taxon>Bacteria</taxon>
        <taxon>Bacillati</taxon>
        <taxon>Actinomycetota</taxon>
        <taxon>Actinomycetes</taxon>
        <taxon>Micrococcales</taxon>
        <taxon>Microbacteriaceae</taxon>
        <taxon>Leifsonella</taxon>
    </lineage>
</organism>
<feature type="transmembrane region" description="Helical" evidence="1">
    <location>
        <begin position="28"/>
        <end position="51"/>
    </location>
</feature>
<keyword evidence="3" id="KW-1185">Reference proteome</keyword>
<dbReference type="SUPFAM" id="SSF53474">
    <property type="entry name" value="alpha/beta-Hydrolases"/>
    <property type="match status" value="1"/>
</dbReference>
<protein>
    <submittedName>
        <fullName evidence="2">Uncharacterized protein</fullName>
    </submittedName>
</protein>
<accession>A0ABP7FKX0</accession>
<sequence length="678" mass="73782">MSPDGAASEVGAELPVSIVKTSGVVKRFFVAIGLVILAALWLALGLLMFALVVVIGALVGIGFLLWWAWAVLVNAYFGLRHRKYPVSFRFPRSPAWARLVLNDAVNSSVGTTLAAAARGSILFLGPLIFTLRLFLGWRSWRLRRSRTSVVDLPLRGSTLFRATLRALIDVGSHWHFFADGYEETTSRYDGWLASSFAEIGAFLAWWPQTARAVEDYTVEGEAPFPVTPDAATDTRMRLQPSPDPRGFPGLASAVIRRRRITSLRDLYQSAREIDDMCDPNLDDSPDCAVVRVVHTTNRAWGDLWMVQVSSTQSWHPRAGKAPNDLTADLLAVSGRESSLLRGTLAAIAEAKIPADAPVLMSGFSLGGLVAAQIATGRYPIPGVFSTLRIEHLITAGSPIARFPVAEGIRVLSLEHRIDPVHRLDGRPRATDTESVVPWVTVSAGPPLPPDYTLGHTHQAPSYAETGQTFAVELTDPIAQDYWNGNREVMGACEYFSGRQVLTDFAIVRKGVSVPRPAVPVYVQRAEEGQTRGRLRAFLRRLHGVIAADVYLSRSGFPTTRSWSVDLLVVDLDEALSPARRRFTYVGLLAVAKSGGAIAISIRIMARDQQNGYVAASLQRTVDGALREDIDVEGDLRVEPLEPLGALVETPVVQVVGARTTFVYAGDPFAGSGRDASAL</sequence>
<keyword evidence="1" id="KW-0812">Transmembrane</keyword>
<feature type="transmembrane region" description="Helical" evidence="1">
    <location>
        <begin position="57"/>
        <end position="79"/>
    </location>
</feature>
<keyword evidence="1" id="KW-0472">Membrane</keyword>
<evidence type="ECO:0000313" key="2">
    <source>
        <dbReference type="EMBL" id="GAA3741965.1"/>
    </source>
</evidence>
<evidence type="ECO:0000313" key="3">
    <source>
        <dbReference type="Proteomes" id="UP001501004"/>
    </source>
</evidence>
<keyword evidence="1" id="KW-1133">Transmembrane helix</keyword>
<comment type="caution">
    <text evidence="2">The sequence shown here is derived from an EMBL/GenBank/DDBJ whole genome shotgun (WGS) entry which is preliminary data.</text>
</comment>
<dbReference type="InterPro" id="IPR029058">
    <property type="entry name" value="AB_hydrolase_fold"/>
</dbReference>
<dbReference type="EMBL" id="BAABAE010000003">
    <property type="protein sequence ID" value="GAA3741965.1"/>
    <property type="molecule type" value="Genomic_DNA"/>
</dbReference>
<dbReference type="RefSeq" id="WP_344755682.1">
    <property type="nucleotide sequence ID" value="NZ_BAABAE010000003.1"/>
</dbReference>
<dbReference type="Proteomes" id="UP001501004">
    <property type="component" value="Unassembled WGS sequence"/>
</dbReference>
<name>A0ABP7FKX0_9MICO</name>
<reference evidence="3" key="1">
    <citation type="journal article" date="2019" name="Int. J. Syst. Evol. Microbiol.">
        <title>The Global Catalogue of Microorganisms (GCM) 10K type strain sequencing project: providing services to taxonomists for standard genome sequencing and annotation.</title>
        <authorList>
            <consortium name="The Broad Institute Genomics Platform"/>
            <consortium name="The Broad Institute Genome Sequencing Center for Infectious Disease"/>
            <person name="Wu L."/>
            <person name="Ma J."/>
        </authorList>
    </citation>
    <scope>NUCLEOTIDE SEQUENCE [LARGE SCALE GENOMIC DNA]</scope>
    <source>
        <strain evidence="3">JCM 16949</strain>
    </source>
</reference>
<evidence type="ECO:0000256" key="1">
    <source>
        <dbReference type="SAM" id="Phobius"/>
    </source>
</evidence>